<dbReference type="Gene3D" id="3.40.980.10">
    <property type="entry name" value="MoaB/Mog-like domain"/>
    <property type="match status" value="1"/>
</dbReference>
<dbReference type="SUPFAM" id="SSF63882">
    <property type="entry name" value="MoeA N-terminal region -like"/>
    <property type="match status" value="1"/>
</dbReference>
<dbReference type="RefSeq" id="WP_373656025.1">
    <property type="nucleotide sequence ID" value="NZ_JBGUAW010000006.1"/>
</dbReference>
<dbReference type="Pfam" id="PF00994">
    <property type="entry name" value="MoCF_biosynth"/>
    <property type="match status" value="1"/>
</dbReference>
<dbReference type="CDD" id="cd00887">
    <property type="entry name" value="MoeA"/>
    <property type="match status" value="1"/>
</dbReference>
<comment type="function">
    <text evidence="1 6">Catalyzes the insertion of molybdate into adenylated molybdopterin with the concomitant release of AMP.</text>
</comment>
<comment type="pathway">
    <text evidence="2 6">Cofactor biosynthesis; molybdopterin biosynthesis.</text>
</comment>
<keyword evidence="6" id="KW-0808">Transferase</keyword>
<sequence length="418" mass="44290">MPQGRSTQPDVRMRGFSHRAPVETVWQWLEETARPLPGETLHPREAHRRILAEEVTAPESVPPFPRSAMDGYALRGSETVGAGAYNPLSFRLVGQSMPGAAHDQPLPPGAAVRIMTGAPVPEGADAVLPAEYAQEVGERVEVTNAIPPWKHVGQIGEDIQEGEVLLRPGRKLRPQDLGLLASVGRTSVTVVARPRVRILVTGNELVPSDQPRGNAQIYDANTDMLAALVERDGGTVEGTYRVGDDADVITEHFTEGSPDVLIVTGGSSVGAEDHAPRVLSEAGELAFHGVAMRPSAPTGMGRLGADTLAFLLPGNPVSCLAGYDFFAGRAVRRLGGRPSHWPHPTVSATLARKISSEIGRMDYCRVALGDEGVEPLALSGASILSSTTRADGFVIIPADSEGYAPGTAVTVHLYEPGD</sequence>
<keyword evidence="6" id="KW-0500">Molybdenum</keyword>
<dbReference type="Gene3D" id="3.90.105.10">
    <property type="entry name" value="Molybdopterin biosynthesis moea protein, domain 2"/>
    <property type="match status" value="1"/>
</dbReference>
<dbReference type="Gene3D" id="2.170.190.11">
    <property type="entry name" value="Molybdopterin biosynthesis moea protein, domain 3"/>
    <property type="match status" value="1"/>
</dbReference>
<dbReference type="InterPro" id="IPR005111">
    <property type="entry name" value="MoeA_C_domain_IV"/>
</dbReference>
<evidence type="ECO:0000256" key="4">
    <source>
        <dbReference type="ARBA" id="ARBA00023150"/>
    </source>
</evidence>
<gene>
    <name evidence="8" type="primary">glp</name>
    <name evidence="8" type="ORF">ACERLL_10420</name>
</gene>
<comment type="cofactor">
    <cofactor evidence="6">
        <name>Mg(2+)</name>
        <dbReference type="ChEBI" id="CHEBI:18420"/>
    </cofactor>
</comment>
<dbReference type="InterPro" id="IPR036688">
    <property type="entry name" value="MoeA_C_domain_IV_sf"/>
</dbReference>
<evidence type="ECO:0000256" key="6">
    <source>
        <dbReference type="RuleBase" id="RU365090"/>
    </source>
</evidence>
<dbReference type="Proteomes" id="UP001575181">
    <property type="component" value="Unassembled WGS sequence"/>
</dbReference>
<dbReference type="Gene3D" id="2.40.340.10">
    <property type="entry name" value="MoeA, C-terminal, domain IV"/>
    <property type="match status" value="1"/>
</dbReference>
<keyword evidence="9" id="KW-1185">Reference proteome</keyword>
<dbReference type="InterPro" id="IPR001453">
    <property type="entry name" value="MoaB/Mog_dom"/>
</dbReference>
<comment type="similarity">
    <text evidence="3 6">Belongs to the MoeA family.</text>
</comment>
<evidence type="ECO:0000256" key="2">
    <source>
        <dbReference type="ARBA" id="ARBA00005046"/>
    </source>
</evidence>
<evidence type="ECO:0000313" key="8">
    <source>
        <dbReference type="EMBL" id="MFA9461240.1"/>
    </source>
</evidence>
<name>A0ABV4TYS5_9GAMM</name>
<dbReference type="PANTHER" id="PTHR10192:SF5">
    <property type="entry name" value="GEPHYRIN"/>
    <property type="match status" value="1"/>
</dbReference>
<dbReference type="SMART" id="SM00852">
    <property type="entry name" value="MoCF_biosynth"/>
    <property type="match status" value="1"/>
</dbReference>
<comment type="caution">
    <text evidence="8">The sequence shown here is derived from an EMBL/GenBank/DDBJ whole genome shotgun (WGS) entry which is preliminary data.</text>
</comment>
<comment type="catalytic activity">
    <reaction evidence="5">
        <text>adenylyl-molybdopterin + molybdate = Mo-molybdopterin + AMP + H(+)</text>
        <dbReference type="Rhea" id="RHEA:35047"/>
        <dbReference type="ChEBI" id="CHEBI:15378"/>
        <dbReference type="ChEBI" id="CHEBI:36264"/>
        <dbReference type="ChEBI" id="CHEBI:62727"/>
        <dbReference type="ChEBI" id="CHEBI:71302"/>
        <dbReference type="ChEBI" id="CHEBI:456215"/>
        <dbReference type="EC" id="2.10.1.1"/>
    </reaction>
</comment>
<reference evidence="8 9" key="1">
    <citation type="submission" date="2024-08" db="EMBL/GenBank/DDBJ databases">
        <title>Whole-genome sequencing of halo(alkali)philic microorganisms from hypersaline lakes.</title>
        <authorList>
            <person name="Sorokin D.Y."/>
            <person name="Merkel A.Y."/>
            <person name="Messina E."/>
            <person name="Yakimov M."/>
        </authorList>
    </citation>
    <scope>NUCLEOTIDE SEQUENCE [LARGE SCALE GENOMIC DNA]</scope>
    <source>
        <strain evidence="8 9">Cl-TMA</strain>
    </source>
</reference>
<dbReference type="EMBL" id="JBGUAW010000006">
    <property type="protein sequence ID" value="MFA9461240.1"/>
    <property type="molecule type" value="Genomic_DNA"/>
</dbReference>
<dbReference type="InterPro" id="IPR036135">
    <property type="entry name" value="MoeA_linker/N_sf"/>
</dbReference>
<dbReference type="Pfam" id="PF03454">
    <property type="entry name" value="MoeA_C"/>
    <property type="match status" value="1"/>
</dbReference>
<evidence type="ECO:0000256" key="5">
    <source>
        <dbReference type="ARBA" id="ARBA00047317"/>
    </source>
</evidence>
<dbReference type="InterPro" id="IPR038987">
    <property type="entry name" value="MoeA-like"/>
</dbReference>
<evidence type="ECO:0000259" key="7">
    <source>
        <dbReference type="SMART" id="SM00852"/>
    </source>
</evidence>
<feature type="domain" description="MoaB/Mog" evidence="7">
    <location>
        <begin position="197"/>
        <end position="333"/>
    </location>
</feature>
<proteinExistence type="inferred from homology"/>
<dbReference type="Pfam" id="PF03453">
    <property type="entry name" value="MoeA_N"/>
    <property type="match status" value="1"/>
</dbReference>
<accession>A0ABV4TYS5</accession>
<protein>
    <recommendedName>
        <fullName evidence="6">Molybdopterin molybdenumtransferase</fullName>
        <ecNumber evidence="6">2.10.1.1</ecNumber>
    </recommendedName>
</protein>
<dbReference type="InterPro" id="IPR005110">
    <property type="entry name" value="MoeA_linker/N"/>
</dbReference>
<evidence type="ECO:0000256" key="3">
    <source>
        <dbReference type="ARBA" id="ARBA00010763"/>
    </source>
</evidence>
<dbReference type="SUPFAM" id="SSF53218">
    <property type="entry name" value="Molybdenum cofactor biosynthesis proteins"/>
    <property type="match status" value="1"/>
</dbReference>
<keyword evidence="6" id="KW-0460">Magnesium</keyword>
<evidence type="ECO:0000313" key="9">
    <source>
        <dbReference type="Proteomes" id="UP001575181"/>
    </source>
</evidence>
<dbReference type="InterPro" id="IPR036425">
    <property type="entry name" value="MoaB/Mog-like_dom_sf"/>
</dbReference>
<dbReference type="NCBIfam" id="NF045515">
    <property type="entry name" value="Glp_gephyrin"/>
    <property type="match status" value="1"/>
</dbReference>
<organism evidence="8 9">
    <name type="scientific">Thiohalorhabdus methylotrophus</name>
    <dbReference type="NCBI Taxonomy" id="3242694"/>
    <lineage>
        <taxon>Bacteria</taxon>
        <taxon>Pseudomonadati</taxon>
        <taxon>Pseudomonadota</taxon>
        <taxon>Gammaproteobacteria</taxon>
        <taxon>Thiohalorhabdales</taxon>
        <taxon>Thiohalorhabdaceae</taxon>
        <taxon>Thiohalorhabdus</taxon>
    </lineage>
</organism>
<evidence type="ECO:0000256" key="1">
    <source>
        <dbReference type="ARBA" id="ARBA00002901"/>
    </source>
</evidence>
<keyword evidence="6" id="KW-0479">Metal-binding</keyword>
<dbReference type="SUPFAM" id="SSF63867">
    <property type="entry name" value="MoeA C-terminal domain-like"/>
    <property type="match status" value="1"/>
</dbReference>
<keyword evidence="4 6" id="KW-0501">Molybdenum cofactor biosynthesis</keyword>
<dbReference type="PANTHER" id="PTHR10192">
    <property type="entry name" value="MOLYBDOPTERIN BIOSYNTHESIS PROTEIN"/>
    <property type="match status" value="1"/>
</dbReference>
<dbReference type="EC" id="2.10.1.1" evidence="6"/>